<protein>
    <submittedName>
        <fullName evidence="1">Uncharacterized protein</fullName>
    </submittedName>
</protein>
<sequence>IASICQHFKNECPRCGARAENLIHALKDHLTTRTILDFSGLDNRFLVGKYSYCINWIDDIIRALDMKVIANFITTLWNSWNNRNNFIFRGKEDDARVIWDKVKPSCGFAKINFDVFVSNNKIGYGVIARDSDGFLLGGGGGFKNFEMTAEWVELYAF</sequence>
<accession>A0A7J9FIE1</accession>
<organism evidence="1 2">
    <name type="scientific">Gossypium trilobum</name>
    <dbReference type="NCBI Taxonomy" id="34281"/>
    <lineage>
        <taxon>Eukaryota</taxon>
        <taxon>Viridiplantae</taxon>
        <taxon>Streptophyta</taxon>
        <taxon>Embryophyta</taxon>
        <taxon>Tracheophyta</taxon>
        <taxon>Spermatophyta</taxon>
        <taxon>Magnoliopsida</taxon>
        <taxon>eudicotyledons</taxon>
        <taxon>Gunneridae</taxon>
        <taxon>Pentapetalae</taxon>
        <taxon>rosids</taxon>
        <taxon>malvids</taxon>
        <taxon>Malvales</taxon>
        <taxon>Malvaceae</taxon>
        <taxon>Malvoideae</taxon>
        <taxon>Gossypium</taxon>
    </lineage>
</organism>
<dbReference type="Proteomes" id="UP000593568">
    <property type="component" value="Unassembled WGS sequence"/>
</dbReference>
<feature type="non-terminal residue" evidence="1">
    <location>
        <position position="1"/>
    </location>
</feature>
<dbReference type="EMBL" id="JABEZW010216968">
    <property type="protein sequence ID" value="MBA0784931.1"/>
    <property type="molecule type" value="Genomic_DNA"/>
</dbReference>
<evidence type="ECO:0000313" key="2">
    <source>
        <dbReference type="Proteomes" id="UP000593568"/>
    </source>
</evidence>
<comment type="caution">
    <text evidence="1">The sequence shown here is derived from an EMBL/GenBank/DDBJ whole genome shotgun (WGS) entry which is preliminary data.</text>
</comment>
<gene>
    <name evidence="1" type="ORF">Gotri_026114</name>
</gene>
<keyword evidence="2" id="KW-1185">Reference proteome</keyword>
<dbReference type="AlphaFoldDB" id="A0A7J9FIE1"/>
<reference evidence="1 2" key="1">
    <citation type="journal article" date="2019" name="Genome Biol. Evol.">
        <title>Insights into the evolution of the New World diploid cottons (Gossypium, subgenus Houzingenia) based on genome sequencing.</title>
        <authorList>
            <person name="Grover C.E."/>
            <person name="Arick M.A. 2nd"/>
            <person name="Thrash A."/>
            <person name="Conover J.L."/>
            <person name="Sanders W.S."/>
            <person name="Peterson D.G."/>
            <person name="Frelichowski J.E."/>
            <person name="Scheffler J.A."/>
            <person name="Scheffler B.E."/>
            <person name="Wendel J.F."/>
        </authorList>
    </citation>
    <scope>NUCLEOTIDE SEQUENCE [LARGE SCALE GENOMIC DNA]</scope>
    <source>
        <strain evidence="1">8</strain>
        <tissue evidence="1">Leaf</tissue>
    </source>
</reference>
<proteinExistence type="predicted"/>
<evidence type="ECO:0000313" key="1">
    <source>
        <dbReference type="EMBL" id="MBA0784931.1"/>
    </source>
</evidence>
<name>A0A7J9FIE1_9ROSI</name>